<gene>
    <name evidence="4" type="ORF">G5I_09746</name>
</gene>
<reference evidence="4" key="1">
    <citation type="submission" date="2011-02" db="EMBL/GenBank/DDBJ databases">
        <title>The genome of the leaf-cutting ant Acromyrmex echinatior suggests key adaptations to social evolution and fungus farming.</title>
        <authorList>
            <person name="Nygaard S."/>
            <person name="Zhang G."/>
        </authorList>
    </citation>
    <scope>NUCLEOTIDE SEQUENCE</scope>
</reference>
<protein>
    <recommendedName>
        <fullName evidence="2">glycogenin glucosyltransferase</fullName>
        <ecNumber evidence="2">2.4.1.186</ecNumber>
    </recommendedName>
</protein>
<dbReference type="PANTHER" id="PTHR11183">
    <property type="entry name" value="GLYCOGENIN SUBFAMILY MEMBER"/>
    <property type="match status" value="1"/>
</dbReference>
<feature type="compositionally biased region" description="Basic and acidic residues" evidence="3">
    <location>
        <begin position="1211"/>
        <end position="1222"/>
    </location>
</feature>
<feature type="compositionally biased region" description="Low complexity" evidence="3">
    <location>
        <begin position="1254"/>
        <end position="1270"/>
    </location>
</feature>
<dbReference type="InterPro" id="IPR029044">
    <property type="entry name" value="Nucleotide-diphossugar_trans"/>
</dbReference>
<dbReference type="CDD" id="cd02537">
    <property type="entry name" value="GT8_Glycogenin"/>
    <property type="match status" value="1"/>
</dbReference>
<dbReference type="InterPro" id="IPR050587">
    <property type="entry name" value="GNT1/Glycosyltrans_8"/>
</dbReference>
<dbReference type="FunFam" id="3.90.550.10:FF:000085">
    <property type="entry name" value="Glycogenin, isoform B"/>
    <property type="match status" value="1"/>
</dbReference>
<comment type="similarity">
    <text evidence="1">Belongs to the glycosyltransferase 8 family. Glycogenin subfamily.</text>
</comment>
<dbReference type="Proteomes" id="UP000007755">
    <property type="component" value="Unassembled WGS sequence"/>
</dbReference>
<dbReference type="STRING" id="103372.F4WV80"/>
<dbReference type="Gene3D" id="3.90.550.10">
    <property type="entry name" value="Spore Coat Polysaccharide Biosynthesis Protein SpsA, Chain A"/>
    <property type="match status" value="1"/>
</dbReference>
<feature type="compositionally biased region" description="Basic residues" evidence="3">
    <location>
        <begin position="1235"/>
        <end position="1248"/>
    </location>
</feature>
<sequence length="1335" mass="146850">MFWTHLLDVDLNVSFTVVTESKIDLARVRYAWVTLATNDAYSLGALVLAHSLRRVGTKHELACLVTPGVTATMREKLAAVFSLVQEVNVLDSKDEANLALLARPELGITFTKLHCWRLTQYEKCVFVDADTLVVRNCDELFEREELSAAPDVGWPDCFNSGVFVFRPSQQTFASITAFAAAKGSFDGGDQGLLNMYFSDWASKDISKHLPFIYNMCSTATYSYLPAFKQFGDDVRIIHFIGITKPWLQYFDTLTGTVQPPPGSTHLQPLLQLWWNIFCERVHPQLSSSMATSTLAPIWHAFAPPSYVPPFPKIYSDYSDATNSNSSRVPDFSEFKDPWEEYSPRDDPFPTDNSALNDKSENCYCGVKEADAVRQSDHSASQLAHNQQFQYEQQHSSYTPIQTYDQHQEHATSHFGETSNQEHFVQHTEHHHWQQHNEHRRHDEQHQHEQWTEQRHHHVQHQHHEHRHNEQQHYNEQKQHSEHHQQFHEHDYHRNKADDHHQNQSAEVGHENHAQHYSSDNSHQNANYLRHTVSHNEFHAQYTSNQDARDNFASHCYQCIEKNSEQASEAVNKQTDTRRIDFLPPSPKPCTDLHNVATRSDPNVTEHLDNANAGIAGALAQLTLGEARSAEQVAFEEHMRKQSWEQGQIDYMGRDSFDNIWKKICETLSLAPQREPTPPTEDIAILEIAIKETAAKETAAKETAAKETADAPADVKVDKPVVEADKDPMQSLICEIPKEEKLSAAIPEQKVPALSSEKTIEAAAKISDEPVQSEDICAKPTIESKDAKSCEIRTEVPLPQQPAELLPARTTAEPCELPSPQTPQEVALQSASLLLEAKEPKQQIDSQTSPLICKLPVQETTALVTQISTESAPIEVKPEIPASTPQDATQPIALTSVDSPQIVATSPVASQAPVEDTVKCVIESAPDVTQPLTIDPGEQHAEMLLAASEISTVSPVPIQVAESVLQAEPKESVLGAAVIVSDQAIASTVTAVHESKDIASASIPMEPVQLNGSACEIERRDISGLSEKTGAPSEAKELASDLVVRDVPSEAVPATEEKILISSSVGPLGTTPVEELTEQVAKIKVAEVKPPEQKLETEEVKPPELITKTKAVEEKPVEQVAKAETTEAIVKQAETVAQAEITKVLSIEQTEATEAATARSPSEVLASPIAEQSLPAEEPIEAKPPNVPSTPTVTEASPPISPSVESVQEMEEAAKKSLKKSDSTDGADNGEGADKKAKKTVKKVTKKPKAKPEEAASSTATESAAADSSQSKTKKTVKTTKKIGAKSLEADTSIPETPPPPTPTGAVGVDAPVPPKRKTKSTNAKGTTGKKFETEE</sequence>
<evidence type="ECO:0000313" key="4">
    <source>
        <dbReference type="EMBL" id="EGI61846.1"/>
    </source>
</evidence>
<dbReference type="EMBL" id="GL888384">
    <property type="protein sequence ID" value="EGI61846.1"/>
    <property type="molecule type" value="Genomic_DNA"/>
</dbReference>
<evidence type="ECO:0000256" key="3">
    <source>
        <dbReference type="SAM" id="MobiDB-lite"/>
    </source>
</evidence>
<dbReference type="InterPro" id="IPR002495">
    <property type="entry name" value="Glyco_trans_8"/>
</dbReference>
<dbReference type="EC" id="2.4.1.186" evidence="2"/>
<feature type="region of interest" description="Disordered" evidence="3">
    <location>
        <begin position="423"/>
        <end position="521"/>
    </location>
</feature>
<organism evidence="5">
    <name type="scientific">Acromyrmex echinatior</name>
    <name type="common">Panamanian leafcutter ant</name>
    <name type="synonym">Acromyrmex octospinosus echinatior</name>
    <dbReference type="NCBI Taxonomy" id="103372"/>
    <lineage>
        <taxon>Eukaryota</taxon>
        <taxon>Metazoa</taxon>
        <taxon>Ecdysozoa</taxon>
        <taxon>Arthropoda</taxon>
        <taxon>Hexapoda</taxon>
        <taxon>Insecta</taxon>
        <taxon>Pterygota</taxon>
        <taxon>Neoptera</taxon>
        <taxon>Endopterygota</taxon>
        <taxon>Hymenoptera</taxon>
        <taxon>Apocrita</taxon>
        <taxon>Aculeata</taxon>
        <taxon>Formicoidea</taxon>
        <taxon>Formicidae</taxon>
        <taxon>Myrmicinae</taxon>
        <taxon>Acromyrmex</taxon>
    </lineage>
</organism>
<dbReference type="GO" id="GO:0008466">
    <property type="term" value="F:glycogenin glucosyltransferase activity"/>
    <property type="evidence" value="ECO:0007669"/>
    <property type="project" value="UniProtKB-EC"/>
</dbReference>
<proteinExistence type="inferred from homology"/>
<feature type="compositionally biased region" description="Basic residues" evidence="3">
    <location>
        <begin position="454"/>
        <end position="465"/>
    </location>
</feature>
<feature type="region of interest" description="Disordered" evidence="3">
    <location>
        <begin position="1150"/>
        <end position="1335"/>
    </location>
</feature>
<feature type="compositionally biased region" description="Basic and acidic residues" evidence="3">
    <location>
        <begin position="466"/>
        <end position="513"/>
    </location>
</feature>
<dbReference type="GO" id="GO:0005978">
    <property type="term" value="P:glycogen biosynthetic process"/>
    <property type="evidence" value="ECO:0007669"/>
    <property type="project" value="UniProtKB-ARBA"/>
</dbReference>
<feature type="compositionally biased region" description="Basic and acidic residues" evidence="3">
    <location>
        <begin position="423"/>
        <end position="453"/>
    </location>
</feature>
<accession>F4WV80</accession>
<evidence type="ECO:0000256" key="1">
    <source>
        <dbReference type="ARBA" id="ARBA00038162"/>
    </source>
</evidence>
<name>F4WV80_ACREC</name>
<dbReference type="eggNOG" id="KOG1950">
    <property type="taxonomic scope" value="Eukaryota"/>
</dbReference>
<dbReference type="OrthoDB" id="2014201at2759"/>
<keyword evidence="5" id="KW-1185">Reference proteome</keyword>
<dbReference type="Pfam" id="PF01501">
    <property type="entry name" value="Glyco_transf_8"/>
    <property type="match status" value="1"/>
</dbReference>
<dbReference type="InParanoid" id="F4WV80"/>
<evidence type="ECO:0000313" key="5">
    <source>
        <dbReference type="Proteomes" id="UP000007755"/>
    </source>
</evidence>
<feature type="compositionally biased region" description="Basic residues" evidence="3">
    <location>
        <begin position="1271"/>
        <end position="1283"/>
    </location>
</feature>
<evidence type="ECO:0000256" key="2">
    <source>
        <dbReference type="ARBA" id="ARBA00038934"/>
    </source>
</evidence>
<dbReference type="SUPFAM" id="SSF53448">
    <property type="entry name" value="Nucleotide-diphospho-sugar transferases"/>
    <property type="match status" value="1"/>
</dbReference>